<reference evidence="3" key="1">
    <citation type="journal article" date="2011" name="Genetics">
        <title>Massive changes in genome architecture accompany the transition to self-fertility in the filamentous fungus Neurospora tetrasperma.</title>
        <authorList>
            <person name="Ellison C.E."/>
            <person name="Stajich J.E."/>
            <person name="Jacobson D.J."/>
            <person name="Natvig D.O."/>
            <person name="Lapidus A."/>
            <person name="Foster B."/>
            <person name="Aerts A."/>
            <person name="Riley R."/>
            <person name="Lindquist E.A."/>
            <person name="Grigoriev I.V."/>
            <person name="Taylor J.W."/>
        </authorList>
    </citation>
    <scope>NUCLEOTIDE SEQUENCE [LARGE SCALE GENOMIC DNA]</scope>
    <source>
        <strain evidence="3">FGSC 2508 / P0657</strain>
    </source>
</reference>
<feature type="region of interest" description="Disordered" evidence="1">
    <location>
        <begin position="32"/>
        <end position="56"/>
    </location>
</feature>
<accession>F8N0C7</accession>
<dbReference type="AlphaFoldDB" id="F8N0C7"/>
<evidence type="ECO:0000313" key="2">
    <source>
        <dbReference type="EMBL" id="EGO52955.1"/>
    </source>
</evidence>
<dbReference type="RefSeq" id="XP_009856582.1">
    <property type="nucleotide sequence ID" value="XM_009858280.1"/>
</dbReference>
<proteinExistence type="predicted"/>
<feature type="compositionally biased region" description="Basic residues" evidence="1">
    <location>
        <begin position="43"/>
        <end position="56"/>
    </location>
</feature>
<evidence type="ECO:0000256" key="1">
    <source>
        <dbReference type="SAM" id="MobiDB-lite"/>
    </source>
</evidence>
<name>F8N0C7_NEUT8</name>
<dbReference type="Proteomes" id="UP000008065">
    <property type="component" value="Unassembled WGS sequence"/>
</dbReference>
<sequence>MQSFGELPCSALLAKVTKIRFQYANLPCPYPLTPSEASTPVEKKKKKNQQTKKAMT</sequence>
<dbReference type="KEGG" id="nte:NEUTE1DRAFT119014"/>
<dbReference type="EMBL" id="GL891382">
    <property type="protein sequence ID" value="EGO52955.1"/>
    <property type="molecule type" value="Genomic_DNA"/>
</dbReference>
<protein>
    <submittedName>
        <fullName evidence="2">Uncharacterized protein</fullName>
    </submittedName>
</protein>
<gene>
    <name evidence="2" type="ORF">NEUTE1DRAFT_119014</name>
</gene>
<dbReference type="GeneID" id="20823715"/>
<dbReference type="VEuPathDB" id="FungiDB:NEUTE1DRAFT_119014"/>
<dbReference type="HOGENOM" id="CLU_3032953_0_0_1"/>
<keyword evidence="3" id="KW-1185">Reference proteome</keyword>
<organism evidence="2 3">
    <name type="scientific">Neurospora tetrasperma (strain FGSC 2508 / ATCC MYA-4615 / P0657)</name>
    <dbReference type="NCBI Taxonomy" id="510951"/>
    <lineage>
        <taxon>Eukaryota</taxon>
        <taxon>Fungi</taxon>
        <taxon>Dikarya</taxon>
        <taxon>Ascomycota</taxon>
        <taxon>Pezizomycotina</taxon>
        <taxon>Sordariomycetes</taxon>
        <taxon>Sordariomycetidae</taxon>
        <taxon>Sordariales</taxon>
        <taxon>Sordariaceae</taxon>
        <taxon>Neurospora</taxon>
    </lineage>
</organism>
<evidence type="ECO:0000313" key="3">
    <source>
        <dbReference type="Proteomes" id="UP000008065"/>
    </source>
</evidence>